<dbReference type="Gene3D" id="3.10.350.10">
    <property type="entry name" value="LysM domain"/>
    <property type="match status" value="1"/>
</dbReference>
<dbReference type="Pfam" id="PF03734">
    <property type="entry name" value="YkuD"/>
    <property type="match status" value="1"/>
</dbReference>
<sequence>MVLCFLFFWVRSSLALERFVWSPLESVVGKIKWHVVSENETLLDIARWYDLGYNQIVLANPEVDPWLPPVGQKVLIPARYVLPRIKRGLVVNLAEMRLYFFRKEGGKDVVYTAPIGVGTEGKLTELGVYTVIRKKKDPVWHVPASIREEDPSLPAAVPPGPDNPLGRYALYLSRGAYAIHGTNKPWGIGRRVSHGCIRLYPEDIEALYPLVPVGTPVFIIYQPYKLGISGQKVYLQAFPDFEKKITNPFREIISLANRLRKETYLRIIIFWPELKEIIKKPNGIPSLTGEAKEGMP</sequence>
<dbReference type="GO" id="GO:0008360">
    <property type="term" value="P:regulation of cell shape"/>
    <property type="evidence" value="ECO:0007669"/>
    <property type="project" value="UniProtKB-UniRule"/>
</dbReference>
<dbReference type="InterPro" id="IPR038063">
    <property type="entry name" value="Transpep_catalytic_dom"/>
</dbReference>
<dbReference type="GO" id="GO:0071555">
    <property type="term" value="P:cell wall organization"/>
    <property type="evidence" value="ECO:0007669"/>
    <property type="project" value="UniProtKB-UniRule"/>
</dbReference>
<dbReference type="GO" id="GO:0005576">
    <property type="term" value="C:extracellular region"/>
    <property type="evidence" value="ECO:0007669"/>
    <property type="project" value="TreeGrafter"/>
</dbReference>
<gene>
    <name evidence="12" type="ORF">ENJ96_08540</name>
</gene>
<dbReference type="PANTHER" id="PTHR30582">
    <property type="entry name" value="L,D-TRANSPEPTIDASE"/>
    <property type="match status" value="1"/>
</dbReference>
<dbReference type="InterPro" id="IPR050979">
    <property type="entry name" value="LD-transpeptidase"/>
</dbReference>
<dbReference type="CDD" id="cd00118">
    <property type="entry name" value="LysM"/>
    <property type="match status" value="1"/>
</dbReference>
<dbReference type="SUPFAM" id="SSF54106">
    <property type="entry name" value="LysM domain"/>
    <property type="match status" value="1"/>
</dbReference>
<evidence type="ECO:0000256" key="2">
    <source>
        <dbReference type="ARBA" id="ARBA00005992"/>
    </source>
</evidence>
<dbReference type="Gene3D" id="2.40.440.10">
    <property type="entry name" value="L,D-transpeptidase catalytic domain-like"/>
    <property type="match status" value="1"/>
</dbReference>
<organism evidence="12">
    <name type="scientific">Thermodesulfatator atlanticus</name>
    <dbReference type="NCBI Taxonomy" id="501497"/>
    <lineage>
        <taxon>Bacteria</taxon>
        <taxon>Pseudomonadati</taxon>
        <taxon>Thermodesulfobacteriota</taxon>
        <taxon>Thermodesulfobacteria</taxon>
        <taxon>Thermodesulfobacteriales</taxon>
        <taxon>Thermodesulfatatoraceae</taxon>
        <taxon>Thermodesulfatator</taxon>
    </lineage>
</organism>
<comment type="similarity">
    <text evidence="2">Belongs to the YkuD family.</text>
</comment>
<keyword evidence="4" id="KW-0808">Transferase</keyword>
<keyword evidence="8 9" id="KW-0961">Cell wall biogenesis/degradation</keyword>
<accession>A0A7V5P0Y4</accession>
<protein>
    <submittedName>
        <fullName evidence="12">LysM peptidoglycan-binding domain-containing protein</fullName>
    </submittedName>
</protein>
<feature type="domain" description="LysM" evidence="10">
    <location>
        <begin position="32"/>
        <end position="76"/>
    </location>
</feature>
<dbReference type="InterPro" id="IPR036779">
    <property type="entry name" value="LysM_dom_sf"/>
</dbReference>
<evidence type="ECO:0000256" key="7">
    <source>
        <dbReference type="ARBA" id="ARBA00022984"/>
    </source>
</evidence>
<dbReference type="AlphaFoldDB" id="A0A7V5P0Y4"/>
<dbReference type="InterPro" id="IPR005490">
    <property type="entry name" value="LD_TPept_cat_dom"/>
</dbReference>
<dbReference type="PROSITE" id="PS52029">
    <property type="entry name" value="LD_TPASE"/>
    <property type="match status" value="1"/>
</dbReference>
<dbReference type="Proteomes" id="UP000886101">
    <property type="component" value="Unassembled WGS sequence"/>
</dbReference>
<comment type="caution">
    <text evidence="12">The sequence shown here is derived from an EMBL/GenBank/DDBJ whole genome shotgun (WGS) entry which is preliminary data.</text>
</comment>
<evidence type="ECO:0000256" key="6">
    <source>
        <dbReference type="ARBA" id="ARBA00022960"/>
    </source>
</evidence>
<dbReference type="FunFam" id="2.40.440.10:FF:000002">
    <property type="entry name" value="L,D-transpeptidase ErfK/SrfK"/>
    <property type="match status" value="1"/>
</dbReference>
<dbReference type="CDD" id="cd16913">
    <property type="entry name" value="YkuD_like"/>
    <property type="match status" value="1"/>
</dbReference>
<dbReference type="PANTHER" id="PTHR30582:SF24">
    <property type="entry name" value="L,D-TRANSPEPTIDASE ERFK_SRFK-RELATED"/>
    <property type="match status" value="1"/>
</dbReference>
<evidence type="ECO:0000259" key="11">
    <source>
        <dbReference type="PROSITE" id="PS52029"/>
    </source>
</evidence>
<evidence type="ECO:0000256" key="3">
    <source>
        <dbReference type="ARBA" id="ARBA00022676"/>
    </source>
</evidence>
<feature type="domain" description="L,D-TPase catalytic" evidence="11">
    <location>
        <begin position="87"/>
        <end position="220"/>
    </location>
</feature>
<evidence type="ECO:0000256" key="8">
    <source>
        <dbReference type="ARBA" id="ARBA00023316"/>
    </source>
</evidence>
<keyword evidence="6 9" id="KW-0133">Cell shape</keyword>
<dbReference type="PROSITE" id="PS51782">
    <property type="entry name" value="LYSM"/>
    <property type="match status" value="1"/>
</dbReference>
<proteinExistence type="inferred from homology"/>
<dbReference type="InterPro" id="IPR018392">
    <property type="entry name" value="LysM"/>
</dbReference>
<comment type="pathway">
    <text evidence="1 9">Cell wall biogenesis; peptidoglycan biosynthesis.</text>
</comment>
<dbReference type="EMBL" id="DROK01000256">
    <property type="protein sequence ID" value="HHI97888.1"/>
    <property type="molecule type" value="Genomic_DNA"/>
</dbReference>
<evidence type="ECO:0000256" key="4">
    <source>
        <dbReference type="ARBA" id="ARBA00022679"/>
    </source>
</evidence>
<evidence type="ECO:0000256" key="5">
    <source>
        <dbReference type="ARBA" id="ARBA00022801"/>
    </source>
</evidence>
<dbReference type="GO" id="GO:0018104">
    <property type="term" value="P:peptidoglycan-protein cross-linking"/>
    <property type="evidence" value="ECO:0007669"/>
    <property type="project" value="TreeGrafter"/>
</dbReference>
<dbReference type="GO" id="GO:0071972">
    <property type="term" value="F:peptidoglycan L,D-transpeptidase activity"/>
    <property type="evidence" value="ECO:0007669"/>
    <property type="project" value="TreeGrafter"/>
</dbReference>
<reference evidence="12" key="1">
    <citation type="journal article" date="2020" name="mSystems">
        <title>Genome- and Community-Level Interaction Insights into Carbon Utilization and Element Cycling Functions of Hydrothermarchaeota in Hydrothermal Sediment.</title>
        <authorList>
            <person name="Zhou Z."/>
            <person name="Liu Y."/>
            <person name="Xu W."/>
            <person name="Pan J."/>
            <person name="Luo Z.H."/>
            <person name="Li M."/>
        </authorList>
    </citation>
    <scope>NUCLEOTIDE SEQUENCE [LARGE SCALE GENOMIC DNA]</scope>
    <source>
        <strain evidence="12">HyVt-533</strain>
    </source>
</reference>
<dbReference type="GO" id="GO:0016757">
    <property type="term" value="F:glycosyltransferase activity"/>
    <property type="evidence" value="ECO:0007669"/>
    <property type="project" value="UniProtKB-KW"/>
</dbReference>
<evidence type="ECO:0000256" key="1">
    <source>
        <dbReference type="ARBA" id="ARBA00004752"/>
    </source>
</evidence>
<dbReference type="UniPathway" id="UPA00219"/>
<feature type="active site" description="Proton donor/acceptor" evidence="9">
    <location>
        <position position="180"/>
    </location>
</feature>
<keyword evidence="3" id="KW-0328">Glycosyltransferase</keyword>
<evidence type="ECO:0000313" key="12">
    <source>
        <dbReference type="EMBL" id="HHI97888.1"/>
    </source>
</evidence>
<feature type="active site" description="Nucleophile" evidence="9">
    <location>
        <position position="196"/>
    </location>
</feature>
<keyword evidence="5" id="KW-0378">Hydrolase</keyword>
<keyword evidence="7 9" id="KW-0573">Peptidoglycan synthesis</keyword>
<dbReference type="SMART" id="SM00257">
    <property type="entry name" value="LysM"/>
    <property type="match status" value="1"/>
</dbReference>
<dbReference type="SUPFAM" id="SSF141523">
    <property type="entry name" value="L,D-transpeptidase catalytic domain-like"/>
    <property type="match status" value="1"/>
</dbReference>
<evidence type="ECO:0000259" key="10">
    <source>
        <dbReference type="PROSITE" id="PS51782"/>
    </source>
</evidence>
<name>A0A7V5P0Y4_9BACT</name>
<evidence type="ECO:0000256" key="9">
    <source>
        <dbReference type="PROSITE-ProRule" id="PRU01373"/>
    </source>
</evidence>